<evidence type="ECO:0000256" key="3">
    <source>
        <dbReference type="ARBA" id="ARBA00022679"/>
    </source>
</evidence>
<organism evidence="7 8">
    <name type="scientific">Alistipes dispar</name>
    <dbReference type="NCBI Taxonomy" id="2585119"/>
    <lineage>
        <taxon>Bacteria</taxon>
        <taxon>Pseudomonadati</taxon>
        <taxon>Bacteroidota</taxon>
        <taxon>Bacteroidia</taxon>
        <taxon>Bacteroidales</taxon>
        <taxon>Rikenellaceae</taxon>
        <taxon>Alistipes</taxon>
    </lineage>
</organism>
<dbReference type="GO" id="GO:0009307">
    <property type="term" value="P:DNA restriction-modification system"/>
    <property type="evidence" value="ECO:0007669"/>
    <property type="project" value="UniProtKB-KW"/>
</dbReference>
<protein>
    <recommendedName>
        <fullName evidence="1">DNA (cytosine-5-)-methyltransferase</fullName>
        <ecNumber evidence="1">2.1.1.37</ecNumber>
    </recommendedName>
</protein>
<keyword evidence="5" id="KW-0680">Restriction system</keyword>
<accession>A0A4Y1X5S1</accession>
<evidence type="ECO:0000256" key="1">
    <source>
        <dbReference type="ARBA" id="ARBA00011975"/>
    </source>
</evidence>
<dbReference type="REBASE" id="313764">
    <property type="entry name" value="M.AspGH6ORF23060P"/>
</dbReference>
<sequence length="168" mass="18757">MPSLENIGVIDLFCGVGGLSYGLKRAGLNVLAGFDIDKTCRFAYEHNNEAKFFDTDIKRVSGEEIRTLFGDSKIKVLAGCAPCQPFSSYAFSNKDKDPNKYDLLYQFGRSIEEGTTGYRYNGKRIANRAFQTEARFNGFHKSVKIGSFGLSCQCQYCVLSRLRHSSNA</sequence>
<dbReference type="GO" id="GO:0032259">
    <property type="term" value="P:methylation"/>
    <property type="evidence" value="ECO:0007669"/>
    <property type="project" value="UniProtKB-KW"/>
</dbReference>
<proteinExistence type="predicted"/>
<dbReference type="Proteomes" id="UP000319374">
    <property type="component" value="Chromosome"/>
</dbReference>
<dbReference type="InterPro" id="IPR001525">
    <property type="entry name" value="C5_MeTfrase"/>
</dbReference>
<evidence type="ECO:0000256" key="6">
    <source>
        <dbReference type="ARBA" id="ARBA00047422"/>
    </source>
</evidence>
<dbReference type="EMBL" id="AP019736">
    <property type="protein sequence ID" value="BBL07668.1"/>
    <property type="molecule type" value="Genomic_DNA"/>
</dbReference>
<evidence type="ECO:0000256" key="2">
    <source>
        <dbReference type="ARBA" id="ARBA00022603"/>
    </source>
</evidence>
<keyword evidence="2" id="KW-0489">Methyltransferase</keyword>
<gene>
    <name evidence="7" type="ORF">A5CPEGH6_23060</name>
</gene>
<keyword evidence="4" id="KW-0949">S-adenosyl-L-methionine</keyword>
<evidence type="ECO:0000313" key="8">
    <source>
        <dbReference type="Proteomes" id="UP000319374"/>
    </source>
</evidence>
<reference evidence="8" key="1">
    <citation type="submission" date="2019-06" db="EMBL/GenBank/DDBJ databases">
        <title>Alistipes onderdonkii subsp. vulgaris subsp. nov., Alistipes dispar sp. nov. and Alistipes communis sp. nov., isolated from human faeces, and creation of Alistipes onderdonkii subsp. onderdonkii subsp. nov.</title>
        <authorList>
            <person name="Sakamoto M."/>
            <person name="Ikeyama N."/>
            <person name="Ogata Y."/>
            <person name="Suda W."/>
            <person name="Iino T."/>
            <person name="Hattori M."/>
            <person name="Ohkuma M."/>
        </authorList>
    </citation>
    <scope>NUCLEOTIDE SEQUENCE [LARGE SCALE GENOMIC DNA]</scope>
    <source>
        <strain evidence="8">5CPEGH6</strain>
    </source>
</reference>
<dbReference type="InterPro" id="IPR050750">
    <property type="entry name" value="C5-MTase"/>
</dbReference>
<dbReference type="GO" id="GO:0003886">
    <property type="term" value="F:DNA (cytosine-5-)-methyltransferase activity"/>
    <property type="evidence" value="ECO:0007669"/>
    <property type="project" value="UniProtKB-EC"/>
</dbReference>
<evidence type="ECO:0000256" key="5">
    <source>
        <dbReference type="ARBA" id="ARBA00022747"/>
    </source>
</evidence>
<dbReference type="PROSITE" id="PS00094">
    <property type="entry name" value="C5_MTASE_1"/>
    <property type="match status" value="1"/>
</dbReference>
<dbReference type="InterPro" id="IPR029063">
    <property type="entry name" value="SAM-dependent_MTases_sf"/>
</dbReference>
<dbReference type="InterPro" id="IPR018117">
    <property type="entry name" value="C5_DNA_meth_AS"/>
</dbReference>
<dbReference type="EC" id="2.1.1.37" evidence="1"/>
<keyword evidence="8" id="KW-1185">Reference proteome</keyword>
<keyword evidence="3" id="KW-0808">Transferase</keyword>
<dbReference type="PANTHER" id="PTHR46098">
    <property type="entry name" value="TRNA (CYTOSINE(38)-C(5))-METHYLTRANSFERASE"/>
    <property type="match status" value="1"/>
</dbReference>
<evidence type="ECO:0000313" key="7">
    <source>
        <dbReference type="EMBL" id="BBL07668.1"/>
    </source>
</evidence>
<dbReference type="Gene3D" id="3.40.50.150">
    <property type="entry name" value="Vaccinia Virus protein VP39"/>
    <property type="match status" value="1"/>
</dbReference>
<dbReference type="SUPFAM" id="SSF53335">
    <property type="entry name" value="S-adenosyl-L-methionine-dependent methyltransferases"/>
    <property type="match status" value="1"/>
</dbReference>
<dbReference type="AlphaFoldDB" id="A0A4Y1X5S1"/>
<name>A0A4Y1X5S1_9BACT</name>
<dbReference type="PANTHER" id="PTHR46098:SF1">
    <property type="entry name" value="TRNA (CYTOSINE(38)-C(5))-METHYLTRANSFERASE"/>
    <property type="match status" value="1"/>
</dbReference>
<dbReference type="Pfam" id="PF00145">
    <property type="entry name" value="DNA_methylase"/>
    <property type="match status" value="1"/>
</dbReference>
<comment type="catalytic activity">
    <reaction evidence="6">
        <text>a 2'-deoxycytidine in DNA + S-adenosyl-L-methionine = a 5-methyl-2'-deoxycytidine in DNA + S-adenosyl-L-homocysteine + H(+)</text>
        <dbReference type="Rhea" id="RHEA:13681"/>
        <dbReference type="Rhea" id="RHEA-COMP:11369"/>
        <dbReference type="Rhea" id="RHEA-COMP:11370"/>
        <dbReference type="ChEBI" id="CHEBI:15378"/>
        <dbReference type="ChEBI" id="CHEBI:57856"/>
        <dbReference type="ChEBI" id="CHEBI:59789"/>
        <dbReference type="ChEBI" id="CHEBI:85452"/>
        <dbReference type="ChEBI" id="CHEBI:85454"/>
        <dbReference type="EC" id="2.1.1.37"/>
    </reaction>
</comment>
<dbReference type="KEGG" id="ada:A5CPEGH6_23060"/>
<evidence type="ECO:0000256" key="4">
    <source>
        <dbReference type="ARBA" id="ARBA00022691"/>
    </source>
</evidence>